<dbReference type="EMBL" id="JAVLET010000004">
    <property type="protein sequence ID" value="KAL0470236.1"/>
    <property type="molecule type" value="Genomic_DNA"/>
</dbReference>
<feature type="non-terminal residue" evidence="2">
    <location>
        <position position="1"/>
    </location>
</feature>
<evidence type="ECO:0000313" key="2">
    <source>
        <dbReference type="EMBL" id="KAL0470236.1"/>
    </source>
</evidence>
<keyword evidence="3" id="KW-1185">Reference proteome</keyword>
<feature type="non-terminal residue" evidence="2">
    <location>
        <position position="53"/>
    </location>
</feature>
<accession>A0ABR3DC22</accession>
<reference evidence="2 3" key="1">
    <citation type="submission" date="2023-09" db="EMBL/GenBank/DDBJ databases">
        <title>Multi-omics analysis of a traditional fermented food reveals byproduct-associated fungal strains for waste-to-food upcycling.</title>
        <authorList>
            <consortium name="Lawrence Berkeley National Laboratory"/>
            <person name="Rekdal V.M."/>
            <person name="Villalobos-Escobedo J.M."/>
            <person name="Rodriguez-Valeron N."/>
            <person name="Garcia M.O."/>
            <person name="Vasquez D.P."/>
            <person name="Damayanti I."/>
            <person name="Sorensen P.M."/>
            <person name="Baidoo E.E."/>
            <person name="De Carvalho A.C."/>
            <person name="Riley R."/>
            <person name="Lipzen A."/>
            <person name="He G."/>
            <person name="Yan M."/>
            <person name="Haridas S."/>
            <person name="Daum C."/>
            <person name="Yoshinaga Y."/>
            <person name="Ng V."/>
            <person name="Grigoriev I.V."/>
            <person name="Munk R."/>
            <person name="Nuraida L."/>
            <person name="Wijaya C.H."/>
            <person name="Morales P.-C."/>
            <person name="Keasling J.D."/>
        </authorList>
    </citation>
    <scope>NUCLEOTIDE SEQUENCE [LARGE SCALE GENOMIC DNA]</scope>
    <source>
        <strain evidence="2 3">FGSC 2613</strain>
    </source>
</reference>
<organism evidence="2 3">
    <name type="scientific">Neurospora intermedia</name>
    <dbReference type="NCBI Taxonomy" id="5142"/>
    <lineage>
        <taxon>Eukaryota</taxon>
        <taxon>Fungi</taxon>
        <taxon>Dikarya</taxon>
        <taxon>Ascomycota</taxon>
        <taxon>Pezizomycotina</taxon>
        <taxon>Sordariomycetes</taxon>
        <taxon>Sordariomycetidae</taxon>
        <taxon>Sordariales</taxon>
        <taxon>Sordariaceae</taxon>
        <taxon>Neurospora</taxon>
    </lineage>
</organism>
<sequence>PDRTGPNTPTCTGRNFRNPTSSVPRKAPQKPGRTGCIPVHPSPHLPSTSSLNP</sequence>
<evidence type="ECO:0000313" key="3">
    <source>
        <dbReference type="Proteomes" id="UP001451303"/>
    </source>
</evidence>
<feature type="compositionally biased region" description="Polar residues" evidence="1">
    <location>
        <begin position="1"/>
        <end position="23"/>
    </location>
</feature>
<feature type="region of interest" description="Disordered" evidence="1">
    <location>
        <begin position="1"/>
        <end position="53"/>
    </location>
</feature>
<name>A0ABR3DC22_NEUIN</name>
<dbReference type="Proteomes" id="UP001451303">
    <property type="component" value="Unassembled WGS sequence"/>
</dbReference>
<comment type="caution">
    <text evidence="2">The sequence shown here is derived from an EMBL/GenBank/DDBJ whole genome shotgun (WGS) entry which is preliminary data.</text>
</comment>
<proteinExistence type="predicted"/>
<protein>
    <submittedName>
        <fullName evidence="2">Uncharacterized protein</fullName>
    </submittedName>
</protein>
<gene>
    <name evidence="2" type="ORF">QR685DRAFT_400200</name>
</gene>
<evidence type="ECO:0000256" key="1">
    <source>
        <dbReference type="SAM" id="MobiDB-lite"/>
    </source>
</evidence>